<keyword evidence="1 6" id="KW-0597">Phosphoprotein</keyword>
<proteinExistence type="predicted"/>
<dbReference type="SMART" id="SM00448">
    <property type="entry name" value="REC"/>
    <property type="match status" value="1"/>
</dbReference>
<dbReference type="InterPro" id="IPR036388">
    <property type="entry name" value="WH-like_DNA-bd_sf"/>
</dbReference>
<dbReference type="PROSITE" id="PS50110">
    <property type="entry name" value="RESPONSE_REGULATORY"/>
    <property type="match status" value="1"/>
</dbReference>
<feature type="DNA-binding region" description="OmpR/PhoB-type" evidence="7">
    <location>
        <begin position="127"/>
        <end position="226"/>
    </location>
</feature>
<keyword evidence="4 7" id="KW-0238">DNA-binding</keyword>
<evidence type="ECO:0000256" key="1">
    <source>
        <dbReference type="ARBA" id="ARBA00022553"/>
    </source>
</evidence>
<name>A0A8J6NJN8_9CHLR</name>
<dbReference type="FunFam" id="1.10.10.10:FF:000018">
    <property type="entry name" value="DNA-binding response regulator ResD"/>
    <property type="match status" value="1"/>
</dbReference>
<dbReference type="PANTHER" id="PTHR48111:SF4">
    <property type="entry name" value="DNA-BINDING DUAL TRANSCRIPTIONAL REGULATOR OMPR"/>
    <property type="match status" value="1"/>
</dbReference>
<dbReference type="InterPro" id="IPR039420">
    <property type="entry name" value="WalR-like"/>
</dbReference>
<dbReference type="FunFam" id="3.40.50.2300:FF:000001">
    <property type="entry name" value="DNA-binding response regulator PhoB"/>
    <property type="match status" value="1"/>
</dbReference>
<gene>
    <name evidence="10" type="ORF">H8E29_05495</name>
</gene>
<keyword evidence="2" id="KW-0902">Two-component regulatory system</keyword>
<dbReference type="InterPro" id="IPR001867">
    <property type="entry name" value="OmpR/PhoB-type_DNA-bd"/>
</dbReference>
<keyword evidence="5" id="KW-0804">Transcription</keyword>
<evidence type="ECO:0000256" key="2">
    <source>
        <dbReference type="ARBA" id="ARBA00023012"/>
    </source>
</evidence>
<accession>A0A8J6NJN8</accession>
<evidence type="ECO:0000313" key="10">
    <source>
        <dbReference type="EMBL" id="MBC8334698.1"/>
    </source>
</evidence>
<dbReference type="CDD" id="cd00383">
    <property type="entry name" value="trans_reg_C"/>
    <property type="match status" value="1"/>
</dbReference>
<feature type="modified residue" description="4-aspartylphosphate" evidence="6">
    <location>
        <position position="53"/>
    </location>
</feature>
<evidence type="ECO:0000259" key="8">
    <source>
        <dbReference type="PROSITE" id="PS50110"/>
    </source>
</evidence>
<dbReference type="PROSITE" id="PS51755">
    <property type="entry name" value="OMPR_PHOB"/>
    <property type="match status" value="1"/>
</dbReference>
<organism evidence="10 11">
    <name type="scientific">Candidatus Desulfolinea nitratireducens</name>
    <dbReference type="NCBI Taxonomy" id="2841698"/>
    <lineage>
        <taxon>Bacteria</taxon>
        <taxon>Bacillati</taxon>
        <taxon>Chloroflexota</taxon>
        <taxon>Anaerolineae</taxon>
        <taxon>Anaerolineales</taxon>
        <taxon>Anaerolineales incertae sedis</taxon>
        <taxon>Candidatus Desulfolinea</taxon>
    </lineage>
</organism>
<dbReference type="Gene3D" id="3.40.50.2300">
    <property type="match status" value="1"/>
</dbReference>
<keyword evidence="3" id="KW-0805">Transcription regulation</keyword>
<dbReference type="AlphaFoldDB" id="A0A8J6NJN8"/>
<dbReference type="PANTHER" id="PTHR48111">
    <property type="entry name" value="REGULATOR OF RPOS"/>
    <property type="match status" value="1"/>
</dbReference>
<dbReference type="InterPro" id="IPR011006">
    <property type="entry name" value="CheY-like_superfamily"/>
</dbReference>
<feature type="domain" description="OmpR/PhoB-type" evidence="9">
    <location>
        <begin position="127"/>
        <end position="226"/>
    </location>
</feature>
<evidence type="ECO:0000313" key="11">
    <source>
        <dbReference type="Proteomes" id="UP000614469"/>
    </source>
</evidence>
<comment type="caution">
    <text evidence="10">The sequence shown here is derived from an EMBL/GenBank/DDBJ whole genome shotgun (WGS) entry which is preliminary data.</text>
</comment>
<dbReference type="InterPro" id="IPR016032">
    <property type="entry name" value="Sig_transdc_resp-reg_C-effctor"/>
</dbReference>
<dbReference type="Gene3D" id="1.10.10.10">
    <property type="entry name" value="Winged helix-like DNA-binding domain superfamily/Winged helix DNA-binding domain"/>
    <property type="match status" value="1"/>
</dbReference>
<dbReference type="Pfam" id="PF00072">
    <property type="entry name" value="Response_reg"/>
    <property type="match status" value="1"/>
</dbReference>
<evidence type="ECO:0000256" key="4">
    <source>
        <dbReference type="ARBA" id="ARBA00023125"/>
    </source>
</evidence>
<dbReference type="InterPro" id="IPR001789">
    <property type="entry name" value="Sig_transdc_resp-reg_receiver"/>
</dbReference>
<dbReference type="GO" id="GO:0000156">
    <property type="term" value="F:phosphorelay response regulator activity"/>
    <property type="evidence" value="ECO:0007669"/>
    <property type="project" value="TreeGrafter"/>
</dbReference>
<dbReference type="GO" id="GO:0032993">
    <property type="term" value="C:protein-DNA complex"/>
    <property type="evidence" value="ECO:0007669"/>
    <property type="project" value="TreeGrafter"/>
</dbReference>
<evidence type="ECO:0000256" key="5">
    <source>
        <dbReference type="ARBA" id="ARBA00023163"/>
    </source>
</evidence>
<evidence type="ECO:0000256" key="3">
    <source>
        <dbReference type="ARBA" id="ARBA00023015"/>
    </source>
</evidence>
<sequence>MSETILIVEDEPKIARLARDYLEKNGYRVLVAGDGDSGLAMARREKPDLLVLDLMLPGMDGLDVCRAIRRESDLPIIMLTARAEETDRLIGLELGADDYISKPFSPRELVARVRALLRRAKGNVYVPGVIRVGDLELNTESHSVNLAGESLHLTRIEFSLLQTLAQHPGQIFSRAQLLENLHGVAYIGYDRSIDAHIKNLRRKIEADPANPRYILTVYAVGYRFNDEL</sequence>
<dbReference type="EMBL" id="JACNJN010000077">
    <property type="protein sequence ID" value="MBC8334698.1"/>
    <property type="molecule type" value="Genomic_DNA"/>
</dbReference>
<dbReference type="SUPFAM" id="SSF46894">
    <property type="entry name" value="C-terminal effector domain of the bipartite response regulators"/>
    <property type="match status" value="1"/>
</dbReference>
<reference evidence="10 11" key="1">
    <citation type="submission" date="2020-08" db="EMBL/GenBank/DDBJ databases">
        <title>Bridging the membrane lipid divide: bacteria of the FCB group superphylum have the potential to synthesize archaeal ether lipids.</title>
        <authorList>
            <person name="Villanueva L."/>
            <person name="Von Meijenfeldt F.A.B."/>
            <person name="Westbye A.B."/>
            <person name="Yadav S."/>
            <person name="Hopmans E.C."/>
            <person name="Dutilh B.E."/>
            <person name="Sinninghe Damste J.S."/>
        </authorList>
    </citation>
    <scope>NUCLEOTIDE SEQUENCE [LARGE SCALE GENOMIC DNA]</scope>
    <source>
        <strain evidence="10">NIOZ-UU36</strain>
    </source>
</reference>
<dbReference type="SUPFAM" id="SSF52172">
    <property type="entry name" value="CheY-like"/>
    <property type="match status" value="1"/>
</dbReference>
<protein>
    <submittedName>
        <fullName evidence="10">Response regulator transcription factor</fullName>
    </submittedName>
</protein>
<dbReference type="Proteomes" id="UP000614469">
    <property type="component" value="Unassembled WGS sequence"/>
</dbReference>
<evidence type="ECO:0000256" key="7">
    <source>
        <dbReference type="PROSITE-ProRule" id="PRU01091"/>
    </source>
</evidence>
<dbReference type="GO" id="GO:0006355">
    <property type="term" value="P:regulation of DNA-templated transcription"/>
    <property type="evidence" value="ECO:0007669"/>
    <property type="project" value="InterPro"/>
</dbReference>
<dbReference type="SMART" id="SM00862">
    <property type="entry name" value="Trans_reg_C"/>
    <property type="match status" value="1"/>
</dbReference>
<dbReference type="Pfam" id="PF00486">
    <property type="entry name" value="Trans_reg_C"/>
    <property type="match status" value="1"/>
</dbReference>
<feature type="domain" description="Response regulatory" evidence="8">
    <location>
        <begin position="4"/>
        <end position="117"/>
    </location>
</feature>
<evidence type="ECO:0000259" key="9">
    <source>
        <dbReference type="PROSITE" id="PS51755"/>
    </source>
</evidence>
<dbReference type="GO" id="GO:0005829">
    <property type="term" value="C:cytosol"/>
    <property type="evidence" value="ECO:0007669"/>
    <property type="project" value="TreeGrafter"/>
</dbReference>
<evidence type="ECO:0000256" key="6">
    <source>
        <dbReference type="PROSITE-ProRule" id="PRU00169"/>
    </source>
</evidence>
<dbReference type="GO" id="GO:0000976">
    <property type="term" value="F:transcription cis-regulatory region binding"/>
    <property type="evidence" value="ECO:0007669"/>
    <property type="project" value="TreeGrafter"/>
</dbReference>
<dbReference type="Gene3D" id="6.10.250.690">
    <property type="match status" value="1"/>
</dbReference>